<dbReference type="SMART" id="SM00139">
    <property type="entry name" value="MyTH4"/>
    <property type="match status" value="1"/>
</dbReference>
<dbReference type="SMART" id="SM00324">
    <property type="entry name" value="RhoGAP"/>
    <property type="match status" value="1"/>
</dbReference>
<dbReference type="GO" id="GO:0007165">
    <property type="term" value="P:signal transduction"/>
    <property type="evidence" value="ECO:0007669"/>
    <property type="project" value="InterPro"/>
</dbReference>
<feature type="domain" description="MyTH4" evidence="11">
    <location>
        <begin position="876"/>
        <end position="1035"/>
    </location>
</feature>
<evidence type="ECO:0000256" key="2">
    <source>
        <dbReference type="ARBA" id="ARBA00022468"/>
    </source>
</evidence>
<comment type="caution">
    <text evidence="12">The sequence shown here is derived from an EMBL/GenBank/DDBJ whole genome shotgun (WGS) entry which is preliminary data.</text>
</comment>
<evidence type="ECO:0000313" key="12">
    <source>
        <dbReference type="EMBL" id="OQV12646.1"/>
    </source>
</evidence>
<evidence type="ECO:0000256" key="8">
    <source>
        <dbReference type="SAM" id="MobiDB-lite"/>
    </source>
</evidence>
<dbReference type="Pfam" id="PF00620">
    <property type="entry name" value="RhoGAP"/>
    <property type="match status" value="1"/>
</dbReference>
<keyword evidence="3" id="KW-0597">Phosphoprotein</keyword>
<feature type="compositionally biased region" description="Polar residues" evidence="8">
    <location>
        <begin position="249"/>
        <end position="260"/>
    </location>
</feature>
<dbReference type="Proteomes" id="UP000192578">
    <property type="component" value="Unassembled WGS sequence"/>
</dbReference>
<feature type="compositionally biased region" description="Polar residues" evidence="8">
    <location>
        <begin position="118"/>
        <end position="137"/>
    </location>
</feature>
<dbReference type="FunFam" id="2.20.70.10:FF:000022">
    <property type="entry name" value="Rho GTPase activating protein 39"/>
    <property type="match status" value="1"/>
</dbReference>
<evidence type="ECO:0000256" key="5">
    <source>
        <dbReference type="ARBA" id="ARBA00022990"/>
    </source>
</evidence>
<dbReference type="SUPFAM" id="SSF51045">
    <property type="entry name" value="WW domain"/>
    <property type="match status" value="1"/>
</dbReference>
<keyword evidence="4" id="KW-0677">Repeat</keyword>
<evidence type="ECO:0000256" key="3">
    <source>
        <dbReference type="ARBA" id="ARBA00022553"/>
    </source>
</evidence>
<dbReference type="CDD" id="cd04389">
    <property type="entry name" value="RhoGAP_KIAA1688"/>
    <property type="match status" value="1"/>
</dbReference>
<evidence type="ECO:0000259" key="10">
    <source>
        <dbReference type="PROSITE" id="PS50238"/>
    </source>
</evidence>
<evidence type="ECO:0000256" key="7">
    <source>
        <dbReference type="ARBA" id="ARBA00070269"/>
    </source>
</evidence>
<organism evidence="12 13">
    <name type="scientific">Hypsibius exemplaris</name>
    <name type="common">Freshwater tardigrade</name>
    <dbReference type="NCBI Taxonomy" id="2072580"/>
    <lineage>
        <taxon>Eukaryota</taxon>
        <taxon>Metazoa</taxon>
        <taxon>Ecdysozoa</taxon>
        <taxon>Tardigrada</taxon>
        <taxon>Eutardigrada</taxon>
        <taxon>Parachela</taxon>
        <taxon>Hypsibioidea</taxon>
        <taxon>Hypsibiidae</taxon>
        <taxon>Hypsibius</taxon>
    </lineage>
</organism>
<dbReference type="SUPFAM" id="SSF48350">
    <property type="entry name" value="GTPase activation domain, GAP"/>
    <property type="match status" value="1"/>
</dbReference>
<sequence>MEWVEIIEPRTKKHMYANLITGACVTEEPVGQRVKKTDQNQWWELYDANTERSYYYNASNQVTVWHRPENIRPSDIIPLAKLQNLKQNTEVRDVGDENHTGGSGKSRKRDSGNGLGNGTSHIQTPSSVKKNQQQTPSFERANPGSVRKASSETQTTPQSSPKDVKRHPSHHHHGHKCTPRGADQIRNVVNIPRQASTGFQHQQRTPTSREPANYYDEGPDDVWSNTSGLLAAAAGSLNGTTTTRGLMVSSESGRTPSPRSGANHDVPMGSLRRGTSSSADHHQQRLYENSALAESENAFYTNGGMGVMESSPSTSFSRVAAPVAMPRRQHSFDYKSSFENGGDASLPFRSSGRMKENYHQCPGTMMMPSGIRSVDSTPRVQRRNNSDAPLPQINEGPANGGAGTPMRKRRAVPKTNGNLSAASPQTSRLPTPSTPSSGVLQPNEGGSNSSHSHSSLESRRSLLGTKQPNNNNNSKAPPIPTSFVTSPSPFSPPHPRQNWSPVPVQRILSPQDSPVMSSFNPLFTKNSQLRRTISVDHHDLKSPTAVAGEGKPTIPYSPQLLRRNNTAKPAACRVSPNDLEEDRRIEEQLRAAKDAAKEFEMMGKSFSNHRPGNGTRSSERRKAIPPPVIQHHSDSGTDSEENDADVEDSDECEEDDDDDEDLDDISALDPSGQTRCGHLSPSQLRNHPNYYAIDRGIKSLHFDGTSSGGGGAGGLADSSEDELDSGGNRTFRSDRDKLPSLMDPRMQTASLRRKVNQPMNGLPKLLGLEKSQSVQTELALSAQQQQQYQHQHQQQTRPQSIIFPTQSEVSLTSTKSSSPVCRPYYPGLSTGSSTLTRDRSYASTEPEAAKSAAVKLNDHTKGIFRKKVSITSLLSWSKDAISKPLIMTADKLAKKESCSMFRLVQMYMSDRKPKENKSQDEIALELTRMAWQKASLRDELFIQICKQTTENRKPESLRRGWELMSICLAFFPPSSSFFGYLHTYIARFQTPSFDTLEVQVSHYASHSLKRLERMSQTGAKRGNKKPTVEEIQQARVQIFHPSMFGNSLEDVMQLQRERFPDRKLPWIQTVLSDEIRRLHGLRTEGIFRVPGDIDEVNMLKVRMDRWNSPDCQDPHVPSSLLKLWYRELYEPLIPARFYDLCIKNCNNPAAAVQIVEQLPPINRLVLTYLINFLQDFAQPENVVLTKMDAPNLAMVMAPNCLRCMSEDPQVIFENTRKEMSFMRTLMLGMETDWVKGIR</sequence>
<dbReference type="Gene3D" id="1.25.40.530">
    <property type="entry name" value="MyTH4 domain"/>
    <property type="match status" value="1"/>
</dbReference>
<evidence type="ECO:0000259" key="11">
    <source>
        <dbReference type="PROSITE" id="PS51016"/>
    </source>
</evidence>
<evidence type="ECO:0000259" key="9">
    <source>
        <dbReference type="PROSITE" id="PS50020"/>
    </source>
</evidence>
<dbReference type="InterPro" id="IPR036020">
    <property type="entry name" value="WW_dom_sf"/>
</dbReference>
<dbReference type="PROSITE" id="PS51016">
    <property type="entry name" value="MYTH4"/>
    <property type="match status" value="1"/>
</dbReference>
<feature type="region of interest" description="Disordered" evidence="8">
    <location>
        <begin position="362"/>
        <end position="501"/>
    </location>
</feature>
<dbReference type="InterPro" id="IPR000198">
    <property type="entry name" value="RhoGAP_dom"/>
</dbReference>
<feature type="compositionally biased region" description="Basic residues" evidence="8">
    <location>
        <begin position="164"/>
        <end position="178"/>
    </location>
</feature>
<dbReference type="InterPro" id="IPR001202">
    <property type="entry name" value="WW_dom"/>
</dbReference>
<dbReference type="FunFam" id="1.10.555.10:FF:000011">
    <property type="entry name" value="Rho GTPase-activating protein 39"/>
    <property type="match status" value="1"/>
</dbReference>
<feature type="region of interest" description="Disordered" evidence="8">
    <location>
        <begin position="601"/>
        <end position="687"/>
    </location>
</feature>
<protein>
    <recommendedName>
        <fullName evidence="7">Rho GTPase-activating protein 39</fullName>
    </recommendedName>
</protein>
<reference evidence="13" key="1">
    <citation type="submission" date="2017-01" db="EMBL/GenBank/DDBJ databases">
        <title>Comparative genomics of anhydrobiosis in the tardigrade Hypsibius dujardini.</title>
        <authorList>
            <person name="Yoshida Y."/>
            <person name="Koutsovoulos G."/>
            <person name="Laetsch D."/>
            <person name="Stevens L."/>
            <person name="Kumar S."/>
            <person name="Horikawa D."/>
            <person name="Ishino K."/>
            <person name="Komine S."/>
            <person name="Tomita M."/>
            <person name="Blaxter M."/>
            <person name="Arakawa K."/>
        </authorList>
    </citation>
    <scope>NUCLEOTIDE SEQUENCE [LARGE SCALE GENOMIC DNA]</scope>
    <source>
        <strain evidence="13">Z151</strain>
    </source>
</reference>
<dbReference type="GO" id="GO:0005856">
    <property type="term" value="C:cytoskeleton"/>
    <property type="evidence" value="ECO:0007669"/>
    <property type="project" value="InterPro"/>
</dbReference>
<proteinExistence type="predicted"/>
<feature type="compositionally biased region" description="Low complexity" evidence="8">
    <location>
        <begin position="151"/>
        <end position="161"/>
    </location>
</feature>
<evidence type="ECO:0000256" key="6">
    <source>
        <dbReference type="ARBA" id="ARBA00023242"/>
    </source>
</evidence>
<evidence type="ECO:0000313" key="13">
    <source>
        <dbReference type="Proteomes" id="UP000192578"/>
    </source>
</evidence>
<keyword evidence="6" id="KW-0539">Nucleus</keyword>
<keyword evidence="5" id="KW-0007">Acetylation</keyword>
<dbReference type="GO" id="GO:0005737">
    <property type="term" value="C:cytoplasm"/>
    <property type="evidence" value="ECO:0007669"/>
    <property type="project" value="TreeGrafter"/>
</dbReference>
<keyword evidence="2" id="KW-0343">GTPase activation</keyword>
<dbReference type="InterPro" id="IPR008936">
    <property type="entry name" value="Rho_GTPase_activation_prot"/>
</dbReference>
<feature type="compositionally biased region" description="Polar residues" evidence="8">
    <location>
        <begin position="464"/>
        <end position="475"/>
    </location>
</feature>
<feature type="region of interest" description="Disordered" evidence="8">
    <location>
        <begin position="88"/>
        <end position="220"/>
    </location>
</feature>
<accession>A0A1W0WBQ2</accession>
<name>A0A1W0WBQ2_HYPEX</name>
<feature type="compositionally biased region" description="Acidic residues" evidence="8">
    <location>
        <begin position="637"/>
        <end position="666"/>
    </location>
</feature>
<evidence type="ECO:0000256" key="1">
    <source>
        <dbReference type="ARBA" id="ARBA00004123"/>
    </source>
</evidence>
<dbReference type="PROSITE" id="PS50020">
    <property type="entry name" value="WW_DOMAIN_2"/>
    <property type="match status" value="1"/>
</dbReference>
<feature type="compositionally biased region" description="Polar residues" evidence="8">
    <location>
        <begin position="605"/>
        <end position="616"/>
    </location>
</feature>
<dbReference type="Pfam" id="PF00784">
    <property type="entry name" value="MyTH4"/>
    <property type="match status" value="1"/>
</dbReference>
<feature type="compositionally biased region" description="Polar residues" evidence="8">
    <location>
        <begin position="193"/>
        <end position="210"/>
    </location>
</feature>
<feature type="compositionally biased region" description="Basic and acidic residues" evidence="8">
    <location>
        <begin position="89"/>
        <end position="99"/>
    </location>
</feature>
<dbReference type="Gene3D" id="1.10.555.10">
    <property type="entry name" value="Rho GTPase activation protein"/>
    <property type="match status" value="1"/>
</dbReference>
<comment type="subcellular location">
    <subcellularLocation>
        <location evidence="1">Nucleus</location>
    </subcellularLocation>
</comment>
<keyword evidence="13" id="KW-1185">Reference proteome</keyword>
<dbReference type="InterPro" id="IPR038185">
    <property type="entry name" value="MyTH4_dom_sf"/>
</dbReference>
<dbReference type="PANTHER" id="PTHR45876">
    <property type="entry name" value="FI04035P"/>
    <property type="match status" value="1"/>
</dbReference>
<evidence type="ECO:0000256" key="4">
    <source>
        <dbReference type="ARBA" id="ARBA00022737"/>
    </source>
</evidence>
<feature type="region of interest" description="Disordered" evidence="8">
    <location>
        <begin position="240"/>
        <end position="283"/>
    </location>
</feature>
<dbReference type="GO" id="GO:0005096">
    <property type="term" value="F:GTPase activator activity"/>
    <property type="evidence" value="ECO:0007669"/>
    <property type="project" value="UniProtKB-KW"/>
</dbReference>
<dbReference type="EMBL" id="MTYJ01000140">
    <property type="protein sequence ID" value="OQV12646.1"/>
    <property type="molecule type" value="Genomic_DNA"/>
</dbReference>
<dbReference type="GO" id="GO:0005634">
    <property type="term" value="C:nucleus"/>
    <property type="evidence" value="ECO:0007669"/>
    <property type="project" value="UniProtKB-SubCell"/>
</dbReference>
<dbReference type="InterPro" id="IPR000857">
    <property type="entry name" value="MyTH4_dom"/>
</dbReference>
<gene>
    <name evidence="12" type="ORF">BV898_13135</name>
</gene>
<feature type="region of interest" description="Disordered" evidence="8">
    <location>
        <begin position="704"/>
        <end position="743"/>
    </location>
</feature>
<dbReference type="PANTHER" id="PTHR45876:SF8">
    <property type="entry name" value="FI04035P"/>
    <property type="match status" value="1"/>
</dbReference>
<feature type="domain" description="Rho-GAP" evidence="10">
    <location>
        <begin position="1046"/>
        <end position="1233"/>
    </location>
</feature>
<feature type="compositionally biased region" description="Low complexity" evidence="8">
    <location>
        <begin position="423"/>
        <end position="453"/>
    </location>
</feature>
<feature type="domain" description="WW" evidence="9">
    <location>
        <begin position="43"/>
        <end position="70"/>
    </location>
</feature>
<dbReference type="PROSITE" id="PS50238">
    <property type="entry name" value="RHOGAP"/>
    <property type="match status" value="1"/>
</dbReference>
<dbReference type="AlphaFoldDB" id="A0A1W0WBQ2"/>
<dbReference type="OrthoDB" id="437889at2759"/>
<dbReference type="Gene3D" id="2.20.70.10">
    <property type="match status" value="1"/>
</dbReference>